<evidence type="ECO:0000256" key="3">
    <source>
        <dbReference type="ARBA" id="ARBA00008562"/>
    </source>
</evidence>
<evidence type="ECO:0000256" key="6">
    <source>
        <dbReference type="ARBA" id="ARBA00022630"/>
    </source>
</evidence>
<dbReference type="Gene3D" id="3.90.700.10">
    <property type="entry name" value="Succinate dehydrogenase/fumarate reductase flavoprotein, catalytic domain"/>
    <property type="match status" value="1"/>
</dbReference>
<sequence>MFDVCIIGGGAAGLMLARSLPDCYSIAVLTKQDAGTGNTVYAQGGIAASLSIDDRPASHAMDTLLAAAEHADAERVEILVREGSDIMGSLISEGLPFDADENGLPILGMEGAHSTRRILHAGGDQTGNRLMRFLIEETAGKATRFAYHQALELIVEDGRCTGVLVSDSVGERVEIRARHVVLATGGIGQLYKETSNSPVATGDGLSLAYHAGAVLEDLEFVQFHPTVLTINGESRGLISEAVRGEGALLIDANATRIMNGIHPMMELAPRDVVARAIEWHWQQNGPVFLDARQLDGFAQRFPSIHANCLRNGLDPAINLLPVRPGAHFHMGGVQTDSVGATSVPGLFAIGEVASTGVHGANRLASNSLLEGLVFGKRLAEFICRSAVPETDLSVHLKKVQAHIRAGTYKPSDETDMKEKMTRLAGILRHPEKLKNFIQEHPVPTVTLRDYPTQVISQIHRATASSLIATAALLRTESRGGHYRIDCPEPNDQWTGKVIELSKRGASIRERQITFKETVL</sequence>
<dbReference type="RefSeq" id="WP_377280017.1">
    <property type="nucleotide sequence ID" value="NZ_JBHSGL010000015.1"/>
</dbReference>
<dbReference type="PRINTS" id="PR00368">
    <property type="entry name" value="FADPNR"/>
</dbReference>
<name>A0ABV9MHH9_9BACL</name>
<keyword evidence="9 12" id="KW-0560">Oxidoreductase</keyword>
<dbReference type="InterPro" id="IPR036188">
    <property type="entry name" value="FAD/NAD-bd_sf"/>
</dbReference>
<dbReference type="InterPro" id="IPR027477">
    <property type="entry name" value="Succ_DH/fumarate_Rdtase_cat_sf"/>
</dbReference>
<evidence type="ECO:0000256" key="11">
    <source>
        <dbReference type="NCBIfam" id="TIGR00551"/>
    </source>
</evidence>
<evidence type="ECO:0000256" key="1">
    <source>
        <dbReference type="ARBA" id="ARBA00001974"/>
    </source>
</evidence>
<dbReference type="InterPro" id="IPR005288">
    <property type="entry name" value="NadB"/>
</dbReference>
<dbReference type="EMBL" id="JBHSGL010000015">
    <property type="protein sequence ID" value="MFC4714293.1"/>
    <property type="molecule type" value="Genomic_DNA"/>
</dbReference>
<dbReference type="GO" id="GO:0008734">
    <property type="term" value="F:L-aspartate oxidase activity"/>
    <property type="evidence" value="ECO:0007669"/>
    <property type="project" value="UniProtKB-EC"/>
</dbReference>
<dbReference type="Pfam" id="PF00890">
    <property type="entry name" value="FAD_binding_2"/>
    <property type="match status" value="1"/>
</dbReference>
<comment type="caution">
    <text evidence="15">The sequence shown here is derived from an EMBL/GenBank/DDBJ whole genome shotgun (WGS) entry which is preliminary data.</text>
</comment>
<evidence type="ECO:0000313" key="16">
    <source>
        <dbReference type="Proteomes" id="UP001595932"/>
    </source>
</evidence>
<evidence type="ECO:0000256" key="7">
    <source>
        <dbReference type="ARBA" id="ARBA00022642"/>
    </source>
</evidence>
<keyword evidence="6 12" id="KW-0285">Flavoprotein</keyword>
<feature type="domain" description="FAD-dependent oxidoreductase 2 FAD-binding" evidence="13">
    <location>
        <begin position="3"/>
        <end position="368"/>
    </location>
</feature>
<comment type="subcellular location">
    <subcellularLocation>
        <location evidence="12">Cytoplasm</location>
    </subcellularLocation>
</comment>
<dbReference type="PANTHER" id="PTHR42716">
    <property type="entry name" value="L-ASPARTATE OXIDASE"/>
    <property type="match status" value="1"/>
</dbReference>
<evidence type="ECO:0000259" key="14">
    <source>
        <dbReference type="Pfam" id="PF02910"/>
    </source>
</evidence>
<organism evidence="15 16">
    <name type="scientific">Planococcus dechangensis</name>
    <dbReference type="NCBI Taxonomy" id="1176255"/>
    <lineage>
        <taxon>Bacteria</taxon>
        <taxon>Bacillati</taxon>
        <taxon>Bacillota</taxon>
        <taxon>Bacilli</taxon>
        <taxon>Bacillales</taxon>
        <taxon>Caryophanaceae</taxon>
        <taxon>Planococcus</taxon>
    </lineage>
</organism>
<dbReference type="InterPro" id="IPR037099">
    <property type="entry name" value="Fum_R/Succ_DH_flav-like_C_sf"/>
</dbReference>
<evidence type="ECO:0000313" key="15">
    <source>
        <dbReference type="EMBL" id="MFC4714293.1"/>
    </source>
</evidence>
<evidence type="ECO:0000256" key="5">
    <source>
        <dbReference type="ARBA" id="ARBA00021901"/>
    </source>
</evidence>
<dbReference type="EC" id="1.4.3.16" evidence="4 11"/>
<proteinExistence type="inferred from homology"/>
<dbReference type="InterPro" id="IPR015939">
    <property type="entry name" value="Fum_Rdtase/Succ_DH_flav-like_C"/>
</dbReference>
<evidence type="ECO:0000259" key="13">
    <source>
        <dbReference type="Pfam" id="PF00890"/>
    </source>
</evidence>
<evidence type="ECO:0000256" key="4">
    <source>
        <dbReference type="ARBA" id="ARBA00012173"/>
    </source>
</evidence>
<dbReference type="Gene3D" id="3.50.50.60">
    <property type="entry name" value="FAD/NAD(P)-binding domain"/>
    <property type="match status" value="1"/>
</dbReference>
<keyword evidence="16" id="KW-1185">Reference proteome</keyword>
<dbReference type="Pfam" id="PF02910">
    <property type="entry name" value="Succ_DH_flav_C"/>
    <property type="match status" value="1"/>
</dbReference>
<dbReference type="PANTHER" id="PTHR42716:SF2">
    <property type="entry name" value="L-ASPARTATE OXIDASE, CHLOROPLASTIC"/>
    <property type="match status" value="1"/>
</dbReference>
<evidence type="ECO:0000256" key="12">
    <source>
        <dbReference type="RuleBase" id="RU362049"/>
    </source>
</evidence>
<comment type="function">
    <text evidence="12">Catalyzes the oxidation of L-aspartate to iminoaspartate.</text>
</comment>
<comment type="catalytic activity">
    <reaction evidence="10">
        <text>L-aspartate + O2 = iminosuccinate + H2O2</text>
        <dbReference type="Rhea" id="RHEA:25876"/>
        <dbReference type="ChEBI" id="CHEBI:15379"/>
        <dbReference type="ChEBI" id="CHEBI:16240"/>
        <dbReference type="ChEBI" id="CHEBI:29991"/>
        <dbReference type="ChEBI" id="CHEBI:77875"/>
        <dbReference type="EC" id="1.4.3.16"/>
    </reaction>
    <physiologicalReaction direction="left-to-right" evidence="10">
        <dbReference type="Rhea" id="RHEA:25877"/>
    </physiologicalReaction>
</comment>
<evidence type="ECO:0000256" key="9">
    <source>
        <dbReference type="ARBA" id="ARBA00023002"/>
    </source>
</evidence>
<dbReference type="NCBIfam" id="TIGR00551">
    <property type="entry name" value="nadB"/>
    <property type="match status" value="1"/>
</dbReference>
<dbReference type="InterPro" id="IPR003953">
    <property type="entry name" value="FAD-dep_OxRdtase_2_FAD-bd"/>
</dbReference>
<dbReference type="Proteomes" id="UP001595932">
    <property type="component" value="Unassembled WGS sequence"/>
</dbReference>
<dbReference type="SUPFAM" id="SSF51905">
    <property type="entry name" value="FAD/NAD(P)-binding domain"/>
    <property type="match status" value="1"/>
</dbReference>
<feature type="domain" description="Fumarate reductase/succinate dehydrogenase flavoprotein-like C-terminal" evidence="14">
    <location>
        <begin position="463"/>
        <end position="513"/>
    </location>
</feature>
<reference evidence="16" key="1">
    <citation type="journal article" date="2019" name="Int. J. Syst. Evol. Microbiol.">
        <title>The Global Catalogue of Microorganisms (GCM) 10K type strain sequencing project: providing services to taxonomists for standard genome sequencing and annotation.</title>
        <authorList>
            <consortium name="The Broad Institute Genomics Platform"/>
            <consortium name="The Broad Institute Genome Sequencing Center for Infectious Disease"/>
            <person name="Wu L."/>
            <person name="Ma J."/>
        </authorList>
    </citation>
    <scope>NUCLEOTIDE SEQUENCE [LARGE SCALE GENOMIC DNA]</scope>
    <source>
        <strain evidence="16">CGMCC 1.12151</strain>
    </source>
</reference>
<dbReference type="SUPFAM" id="SSF46977">
    <property type="entry name" value="Succinate dehydrogenase/fumarate reductase flavoprotein C-terminal domain"/>
    <property type="match status" value="1"/>
</dbReference>
<evidence type="ECO:0000256" key="10">
    <source>
        <dbReference type="ARBA" id="ARBA00048305"/>
    </source>
</evidence>
<dbReference type="SUPFAM" id="SSF56425">
    <property type="entry name" value="Succinate dehydrogenase/fumarate reductase flavoprotein, catalytic domain"/>
    <property type="match status" value="1"/>
</dbReference>
<comment type="similarity">
    <text evidence="3 12">Belongs to the FAD-dependent oxidoreductase 2 family. NadB subfamily.</text>
</comment>
<keyword evidence="8 12" id="KW-0274">FAD</keyword>
<evidence type="ECO:0000256" key="2">
    <source>
        <dbReference type="ARBA" id="ARBA00004950"/>
    </source>
</evidence>
<comment type="pathway">
    <text evidence="2 12">Cofactor biosynthesis; NAD(+) biosynthesis; iminoaspartate from L-aspartate (oxidase route): step 1/1.</text>
</comment>
<accession>A0ABV9MHH9</accession>
<comment type="cofactor">
    <cofactor evidence="1 12">
        <name>FAD</name>
        <dbReference type="ChEBI" id="CHEBI:57692"/>
    </cofactor>
</comment>
<gene>
    <name evidence="15" type="primary">nadB</name>
    <name evidence="15" type="ORF">ACFO5U_15690</name>
</gene>
<evidence type="ECO:0000256" key="8">
    <source>
        <dbReference type="ARBA" id="ARBA00022827"/>
    </source>
</evidence>
<protein>
    <recommendedName>
        <fullName evidence="5 11">L-aspartate oxidase</fullName>
        <ecNumber evidence="4 11">1.4.3.16</ecNumber>
    </recommendedName>
</protein>
<keyword evidence="7 12" id="KW-0662">Pyridine nucleotide biosynthesis</keyword>
<dbReference type="Gene3D" id="1.20.58.100">
    <property type="entry name" value="Fumarate reductase/succinate dehydrogenase flavoprotein-like, C-terminal domain"/>
    <property type="match status" value="1"/>
</dbReference>